<dbReference type="FunFam" id="3.40.50.1820:FF:000028">
    <property type="entry name" value="S9 family peptidase"/>
    <property type="match status" value="1"/>
</dbReference>
<dbReference type="GO" id="GO:0004177">
    <property type="term" value="F:aminopeptidase activity"/>
    <property type="evidence" value="ECO:0007669"/>
    <property type="project" value="UniProtKB-KW"/>
</dbReference>
<protein>
    <submittedName>
        <fullName evidence="5">Dipeptidyl aminopeptidase/acylaminoacyl peptidase</fullName>
    </submittedName>
</protein>
<evidence type="ECO:0000259" key="4">
    <source>
        <dbReference type="Pfam" id="PF00326"/>
    </source>
</evidence>
<dbReference type="PANTHER" id="PTHR42776">
    <property type="entry name" value="SERINE PEPTIDASE S9 FAMILY MEMBER"/>
    <property type="match status" value="1"/>
</dbReference>
<dbReference type="GO" id="GO:0006508">
    <property type="term" value="P:proteolysis"/>
    <property type="evidence" value="ECO:0007669"/>
    <property type="project" value="UniProtKB-KW"/>
</dbReference>
<sequence length="647" mass="75688">MRNIKIDDFTDYSYISNLETSANKENFAFVLSKANLKDNCYEKNIYLGNLEQKNIIKLTNSGKDMNLKWLNKNELIFISQRNKDEKEEKSTHLYKININGGEAEKFITIDQNISSYKILQENKIIFTSINDNYKDNLSKDQLEEEKDYEVFEEIPFWSNGNGYVSKKRNTLNLYDIETKKIKNISGKEKNISHYDIKNEKIVFISNEYEHKMPLNEEIYIYDLKTEESKKLKLNEKLSIAYAYFIDENTLIFSGSNMKKYGINENMKFYSYDLRNDQLKCITPELDQSMWNSVGTDCRLGSTNGPRVKDKKLYFVSTVGYYSNIFSVDLNGDVKQITDIKGTVDGFDILENDFIYYGLKSDLSLQSIYTYNQNIKLTNFNDWVLKELKLSHPEKVELNKENIKIDGWILKPVDFDENKKYPSILDIHGGPKTVYSDIFYNEMQYWVNQGYVVFFCNPRGSDGKGNEFSDIRGKFGTIDYEDIMDFTDTIIKKYDFIDQNRIGVTGGSYGGFMTNWIIGNTNRFKAAASQRSISNWISKSMTTDIGYYFVQDQQDANPWSDIMKLWNQSPLKYADKAKTPTLFIQSDEDYRCYMAEAIQMFTALKVNETDSKLVLFHGENHELSRSGKPKHRIRRLKEITDWMNKYLI</sequence>
<keyword evidence="5" id="KW-0031">Aminopeptidase</keyword>
<comment type="caution">
    <text evidence="5">The sequence shown here is derived from an EMBL/GenBank/DDBJ whole genome shotgun (WGS) entry which is preliminary data.</text>
</comment>
<dbReference type="RefSeq" id="WP_109604276.1">
    <property type="nucleotide sequence ID" value="NZ_JAMHJO010000008.1"/>
</dbReference>
<name>A0AA45HJ90_9BACT</name>
<dbReference type="Gene3D" id="2.120.10.60">
    <property type="entry name" value="Tricorn protease N-terminal domain"/>
    <property type="match status" value="1"/>
</dbReference>
<evidence type="ECO:0000256" key="1">
    <source>
        <dbReference type="ARBA" id="ARBA00010040"/>
    </source>
</evidence>
<organism evidence="5 6">
    <name type="scientific">Oceanotoga teriensis</name>
    <dbReference type="NCBI Taxonomy" id="515440"/>
    <lineage>
        <taxon>Bacteria</taxon>
        <taxon>Thermotogati</taxon>
        <taxon>Thermotogota</taxon>
        <taxon>Thermotogae</taxon>
        <taxon>Petrotogales</taxon>
        <taxon>Petrotogaceae</taxon>
        <taxon>Oceanotoga</taxon>
    </lineage>
</organism>
<gene>
    <name evidence="5" type="ORF">C7380_104173</name>
</gene>
<evidence type="ECO:0000256" key="3">
    <source>
        <dbReference type="ARBA" id="ARBA00022801"/>
    </source>
</evidence>
<keyword evidence="3" id="KW-0378">Hydrolase</keyword>
<comment type="similarity">
    <text evidence="1">Belongs to the peptidase S9C family.</text>
</comment>
<dbReference type="SUPFAM" id="SSF53474">
    <property type="entry name" value="alpha/beta-Hydrolases"/>
    <property type="match status" value="1"/>
</dbReference>
<dbReference type="Pfam" id="PF00326">
    <property type="entry name" value="Peptidase_S9"/>
    <property type="match status" value="1"/>
</dbReference>
<feature type="domain" description="Peptidase S9 prolyl oligopeptidase catalytic" evidence="4">
    <location>
        <begin position="438"/>
        <end position="646"/>
    </location>
</feature>
<evidence type="ECO:0000313" key="6">
    <source>
        <dbReference type="Proteomes" id="UP000245921"/>
    </source>
</evidence>
<dbReference type="Proteomes" id="UP000245921">
    <property type="component" value="Unassembled WGS sequence"/>
</dbReference>
<accession>A0AA45HJ90</accession>
<dbReference type="EMBL" id="QGGI01000004">
    <property type="protein sequence ID" value="PWJ95754.1"/>
    <property type="molecule type" value="Genomic_DNA"/>
</dbReference>
<evidence type="ECO:0000313" key="5">
    <source>
        <dbReference type="EMBL" id="PWJ95754.1"/>
    </source>
</evidence>
<dbReference type="SUPFAM" id="SSF82171">
    <property type="entry name" value="DPP6 N-terminal domain-like"/>
    <property type="match status" value="1"/>
</dbReference>
<reference evidence="5 6" key="1">
    <citation type="submission" date="2018-05" db="EMBL/GenBank/DDBJ databases">
        <title>Genomic Encyclopedia of Type Strains, Phase IV (KMG-IV): sequencing the most valuable type-strain genomes for metagenomic binning, comparative biology and taxonomic classification.</title>
        <authorList>
            <person name="Goeker M."/>
        </authorList>
    </citation>
    <scope>NUCLEOTIDE SEQUENCE [LARGE SCALE GENOMIC DNA]</scope>
    <source>
        <strain evidence="5 6">DSM 24906</strain>
    </source>
</reference>
<dbReference type="InterPro" id="IPR029058">
    <property type="entry name" value="AB_hydrolase_fold"/>
</dbReference>
<dbReference type="Gene3D" id="3.40.50.1820">
    <property type="entry name" value="alpha/beta hydrolase"/>
    <property type="match status" value="1"/>
</dbReference>
<evidence type="ECO:0000256" key="2">
    <source>
        <dbReference type="ARBA" id="ARBA00022670"/>
    </source>
</evidence>
<dbReference type="GO" id="GO:0004252">
    <property type="term" value="F:serine-type endopeptidase activity"/>
    <property type="evidence" value="ECO:0007669"/>
    <property type="project" value="TreeGrafter"/>
</dbReference>
<proteinExistence type="inferred from homology"/>
<keyword evidence="6" id="KW-1185">Reference proteome</keyword>
<dbReference type="PANTHER" id="PTHR42776:SF27">
    <property type="entry name" value="DIPEPTIDYL PEPTIDASE FAMILY MEMBER 6"/>
    <property type="match status" value="1"/>
</dbReference>
<dbReference type="InterPro" id="IPR001375">
    <property type="entry name" value="Peptidase_S9_cat"/>
</dbReference>
<keyword evidence="2" id="KW-0645">Protease</keyword>
<dbReference type="AlphaFoldDB" id="A0AA45HJ90"/>